<dbReference type="RefSeq" id="WP_074974563.1">
    <property type="nucleotide sequence ID" value="NZ_FPBZ01000006.1"/>
</dbReference>
<gene>
    <name evidence="1" type="ORF">SAMN05216417_106184</name>
</gene>
<organism evidence="1 2">
    <name type="scientific">Nitrosospira multiformis</name>
    <dbReference type="NCBI Taxonomy" id="1231"/>
    <lineage>
        <taxon>Bacteria</taxon>
        <taxon>Pseudomonadati</taxon>
        <taxon>Pseudomonadota</taxon>
        <taxon>Betaproteobacteria</taxon>
        <taxon>Nitrosomonadales</taxon>
        <taxon>Nitrosomonadaceae</taxon>
        <taxon>Nitrosospira</taxon>
    </lineage>
</organism>
<dbReference type="AlphaFoldDB" id="A0A1I7H1A3"/>
<proteinExistence type="predicted"/>
<accession>A0A1I7H1A3</accession>
<sequence length="208" mass="23480">MTKRYLIAALCLLLSACASTTKLVSERESAIKSVSFDKNVQIPEKAHYHGPAQTAGGVLFGPLGYLVAHAMMTNDKLIMDHMKNHEINIGAIVLEEFERQVKTHPKFLNKQFTSDPAYSDAKFVVEVRIYGFTQKHGYSSEYRPVLGVAARLVSAKEEKLWERYDYITAMNDGVPGRPFEEYFQDANTMREAYAVISKHVVALLMENL</sequence>
<evidence type="ECO:0000313" key="2">
    <source>
        <dbReference type="Proteomes" id="UP000182649"/>
    </source>
</evidence>
<evidence type="ECO:0008006" key="3">
    <source>
        <dbReference type="Google" id="ProtNLM"/>
    </source>
</evidence>
<evidence type="ECO:0000313" key="1">
    <source>
        <dbReference type="EMBL" id="SFU54477.1"/>
    </source>
</evidence>
<dbReference type="Proteomes" id="UP000182649">
    <property type="component" value="Unassembled WGS sequence"/>
</dbReference>
<name>A0A1I7H1A3_9PROT</name>
<dbReference type="PROSITE" id="PS51257">
    <property type="entry name" value="PROKAR_LIPOPROTEIN"/>
    <property type="match status" value="1"/>
</dbReference>
<dbReference type="EMBL" id="FPBZ01000006">
    <property type="protein sequence ID" value="SFU54477.1"/>
    <property type="molecule type" value="Genomic_DNA"/>
</dbReference>
<reference evidence="1 2" key="1">
    <citation type="submission" date="2016-10" db="EMBL/GenBank/DDBJ databases">
        <authorList>
            <person name="de Groot N.N."/>
        </authorList>
    </citation>
    <scope>NUCLEOTIDE SEQUENCE [LARGE SCALE GENOMIC DNA]</scope>
    <source>
        <strain evidence="1 2">Nl14</strain>
    </source>
</reference>
<protein>
    <recommendedName>
        <fullName evidence="3">Lipoprotein</fullName>
    </recommendedName>
</protein>